<dbReference type="PROSITE" id="PS51257">
    <property type="entry name" value="PROKAR_LIPOPROTEIN"/>
    <property type="match status" value="1"/>
</dbReference>
<name>A0A3B1D565_9ZZZZ</name>
<evidence type="ECO:0000313" key="1">
    <source>
        <dbReference type="EMBL" id="VAX33921.1"/>
    </source>
</evidence>
<evidence type="ECO:0008006" key="2">
    <source>
        <dbReference type="Google" id="ProtNLM"/>
    </source>
</evidence>
<proteinExistence type="predicted"/>
<organism evidence="1">
    <name type="scientific">hydrothermal vent metagenome</name>
    <dbReference type="NCBI Taxonomy" id="652676"/>
    <lineage>
        <taxon>unclassified sequences</taxon>
        <taxon>metagenomes</taxon>
        <taxon>ecological metagenomes</taxon>
    </lineage>
</organism>
<sequence>MKRSLVLSFMVFVLFAGCTKAIKYTYEEIKDYPPQIQENIKKAAVVTGMTLQQARYAWGAPTIVKVLKPTADGKDRVQWEYDRWGGVFKTILRFTDGKLTEIVSTEPGITK</sequence>
<protein>
    <recommendedName>
        <fullName evidence="2">Lipoprotein</fullName>
    </recommendedName>
</protein>
<dbReference type="AlphaFoldDB" id="A0A3B1D565"/>
<accession>A0A3B1D565</accession>
<gene>
    <name evidence="1" type="ORF">MNBD_NITROSPIRAE03-957</name>
</gene>
<reference evidence="1" key="1">
    <citation type="submission" date="2018-06" db="EMBL/GenBank/DDBJ databases">
        <authorList>
            <person name="Zhirakovskaya E."/>
        </authorList>
    </citation>
    <scope>NUCLEOTIDE SEQUENCE</scope>
</reference>
<dbReference type="EMBL" id="UOGI01000222">
    <property type="protein sequence ID" value="VAX33921.1"/>
    <property type="molecule type" value="Genomic_DNA"/>
</dbReference>